<dbReference type="EnsemblMetazoa" id="AQUA014601-RA">
    <property type="protein sequence ID" value="AQUA014601-PA"/>
    <property type="gene ID" value="AQUA014601"/>
</dbReference>
<sequence length="148" mass="16751">KSCSKSSRVRKRLWFASSSRALQARVVQPPLPIAPILSIHRKQAIVQAIGKEKSVPPPGSVARHEIFTQKRSTTASPEVLRRSSTPVPLLLLVGGEIRKGKGKEEVKRHTPPCLSRSWWCPKRVRACVCECVSVRRHFAIEREREKSW</sequence>
<protein>
    <submittedName>
        <fullName evidence="1">Uncharacterized protein</fullName>
    </submittedName>
</protein>
<evidence type="ECO:0000313" key="1">
    <source>
        <dbReference type="EnsemblMetazoa" id="AQUA014601-PA"/>
    </source>
</evidence>
<dbReference type="Proteomes" id="UP000076407">
    <property type="component" value="Unassembled WGS sequence"/>
</dbReference>
<dbReference type="VEuPathDB" id="VectorBase:AQUA014601"/>
<keyword evidence="2" id="KW-1185">Reference proteome</keyword>
<organism evidence="1 2">
    <name type="scientific">Anopheles quadriannulatus</name>
    <name type="common">Mosquito</name>
    <dbReference type="NCBI Taxonomy" id="34691"/>
    <lineage>
        <taxon>Eukaryota</taxon>
        <taxon>Metazoa</taxon>
        <taxon>Ecdysozoa</taxon>
        <taxon>Arthropoda</taxon>
        <taxon>Hexapoda</taxon>
        <taxon>Insecta</taxon>
        <taxon>Pterygota</taxon>
        <taxon>Neoptera</taxon>
        <taxon>Endopterygota</taxon>
        <taxon>Diptera</taxon>
        <taxon>Nematocera</taxon>
        <taxon>Culicoidea</taxon>
        <taxon>Culicidae</taxon>
        <taxon>Anophelinae</taxon>
        <taxon>Anopheles</taxon>
    </lineage>
</organism>
<dbReference type="AlphaFoldDB" id="A0A182XRY2"/>
<accession>A0A182XRY2</accession>
<name>A0A182XRY2_ANOQN</name>
<proteinExistence type="predicted"/>
<reference evidence="1" key="1">
    <citation type="submission" date="2020-05" db="UniProtKB">
        <authorList>
            <consortium name="EnsemblMetazoa"/>
        </authorList>
    </citation>
    <scope>IDENTIFICATION</scope>
    <source>
        <strain evidence="1">SANGQUA</strain>
    </source>
</reference>
<evidence type="ECO:0000313" key="2">
    <source>
        <dbReference type="Proteomes" id="UP000076407"/>
    </source>
</evidence>